<feature type="non-terminal residue" evidence="1">
    <location>
        <position position="1"/>
    </location>
</feature>
<reference evidence="1 2" key="1">
    <citation type="journal article" date="2021" name="BMC Biol.">
        <title>Horizontally acquired antibacterial genes associated with adaptive radiation of ladybird beetles.</title>
        <authorList>
            <person name="Li H.S."/>
            <person name="Tang X.F."/>
            <person name="Huang Y.H."/>
            <person name="Xu Z.Y."/>
            <person name="Chen M.L."/>
            <person name="Du X.Y."/>
            <person name="Qiu B.Y."/>
            <person name="Chen P.T."/>
            <person name="Zhang W."/>
            <person name="Slipinski A."/>
            <person name="Escalona H.E."/>
            <person name="Waterhouse R.M."/>
            <person name="Zwick A."/>
            <person name="Pang H."/>
        </authorList>
    </citation>
    <scope>NUCLEOTIDE SEQUENCE [LARGE SCALE GENOMIC DNA]</scope>
    <source>
        <strain evidence="1">SYSU2018</strain>
    </source>
</reference>
<accession>A0ABD2NYX6</accession>
<dbReference type="Proteomes" id="UP001516400">
    <property type="component" value="Unassembled WGS sequence"/>
</dbReference>
<evidence type="ECO:0000313" key="1">
    <source>
        <dbReference type="EMBL" id="KAL3283814.1"/>
    </source>
</evidence>
<organism evidence="1 2">
    <name type="scientific">Cryptolaemus montrouzieri</name>
    <dbReference type="NCBI Taxonomy" id="559131"/>
    <lineage>
        <taxon>Eukaryota</taxon>
        <taxon>Metazoa</taxon>
        <taxon>Ecdysozoa</taxon>
        <taxon>Arthropoda</taxon>
        <taxon>Hexapoda</taxon>
        <taxon>Insecta</taxon>
        <taxon>Pterygota</taxon>
        <taxon>Neoptera</taxon>
        <taxon>Endopterygota</taxon>
        <taxon>Coleoptera</taxon>
        <taxon>Polyphaga</taxon>
        <taxon>Cucujiformia</taxon>
        <taxon>Coccinelloidea</taxon>
        <taxon>Coccinellidae</taxon>
        <taxon>Scymninae</taxon>
        <taxon>Scymnini</taxon>
        <taxon>Cryptolaemus</taxon>
    </lineage>
</organism>
<keyword evidence="2" id="KW-1185">Reference proteome</keyword>
<proteinExistence type="predicted"/>
<comment type="caution">
    <text evidence="1">The sequence shown here is derived from an EMBL/GenBank/DDBJ whole genome shotgun (WGS) entry which is preliminary data.</text>
</comment>
<dbReference type="SUPFAM" id="SSF56219">
    <property type="entry name" value="DNase I-like"/>
    <property type="match status" value="1"/>
</dbReference>
<dbReference type="InterPro" id="IPR036691">
    <property type="entry name" value="Endo/exonu/phosph_ase_sf"/>
</dbReference>
<evidence type="ECO:0000313" key="2">
    <source>
        <dbReference type="Proteomes" id="UP001516400"/>
    </source>
</evidence>
<sequence>ISITAVYKPPSIPKNNFVENIQNNLETNALGGDNNFELLVGDMNMDLFNIDDSSYNYLTAMSQLGFQSYINSITRFDSKTCLDHIFVNTKSKSNNLDLETYVLDIHITDHGPTMINIVSNKKISCKKNQIS</sequence>
<dbReference type="EMBL" id="JABFTP020000165">
    <property type="protein sequence ID" value="KAL3283814.1"/>
    <property type="molecule type" value="Genomic_DNA"/>
</dbReference>
<gene>
    <name evidence="1" type="ORF">HHI36_017985</name>
</gene>
<dbReference type="Gene3D" id="3.60.10.10">
    <property type="entry name" value="Endonuclease/exonuclease/phosphatase"/>
    <property type="match status" value="1"/>
</dbReference>
<dbReference type="AlphaFoldDB" id="A0ABD2NYX6"/>
<name>A0ABD2NYX6_9CUCU</name>
<protein>
    <submittedName>
        <fullName evidence="1">Uncharacterized protein</fullName>
    </submittedName>
</protein>